<evidence type="ECO:0000256" key="11">
    <source>
        <dbReference type="ARBA" id="ARBA00022889"/>
    </source>
</evidence>
<evidence type="ECO:0000256" key="5">
    <source>
        <dbReference type="ARBA" id="ARBA00022670"/>
    </source>
</evidence>
<evidence type="ECO:0000256" key="8">
    <source>
        <dbReference type="ARBA" id="ARBA00022801"/>
    </source>
</evidence>
<name>A0A7R9M8Z1_9ACAR</name>
<dbReference type="FunFam" id="2.40.10.10:FF:000120">
    <property type="entry name" value="Putative serine protease"/>
    <property type="match status" value="2"/>
</dbReference>
<dbReference type="GO" id="GO:0004252">
    <property type="term" value="F:serine-type endopeptidase activity"/>
    <property type="evidence" value="ECO:0007669"/>
    <property type="project" value="InterPro"/>
</dbReference>
<dbReference type="GO" id="GO:0030246">
    <property type="term" value="F:carbohydrate binding"/>
    <property type="evidence" value="ECO:0007669"/>
    <property type="project" value="UniProtKB-KW"/>
</dbReference>
<evidence type="ECO:0000313" key="17">
    <source>
        <dbReference type="EMBL" id="CAD7655260.1"/>
    </source>
</evidence>
<proteinExistence type="predicted"/>
<dbReference type="InterPro" id="IPR001254">
    <property type="entry name" value="Trypsin_dom"/>
</dbReference>
<dbReference type="GO" id="GO:0005615">
    <property type="term" value="C:extracellular space"/>
    <property type="evidence" value="ECO:0007669"/>
    <property type="project" value="TreeGrafter"/>
</dbReference>
<comment type="subcellular location">
    <subcellularLocation>
        <location evidence="1">Secreted</location>
    </subcellularLocation>
</comment>
<dbReference type="InterPro" id="IPR050127">
    <property type="entry name" value="Serine_Proteases_S1"/>
</dbReference>
<keyword evidence="10 15" id="KW-0720">Serine protease</keyword>
<reference evidence="17" key="1">
    <citation type="submission" date="2020-11" db="EMBL/GenBank/DDBJ databases">
        <authorList>
            <person name="Tran Van P."/>
        </authorList>
    </citation>
    <scope>NUCLEOTIDE SEQUENCE</scope>
</reference>
<dbReference type="FunFam" id="2.40.10.10:FF:000015">
    <property type="entry name" value="Atrial natriuretic peptide-converting enzyme"/>
    <property type="match status" value="1"/>
</dbReference>
<dbReference type="Proteomes" id="UP000728032">
    <property type="component" value="Unassembled WGS sequence"/>
</dbReference>
<evidence type="ECO:0000256" key="2">
    <source>
        <dbReference type="ARBA" id="ARBA00022525"/>
    </source>
</evidence>
<evidence type="ECO:0000256" key="10">
    <source>
        <dbReference type="ARBA" id="ARBA00022825"/>
    </source>
</evidence>
<evidence type="ECO:0000259" key="16">
    <source>
        <dbReference type="PROSITE" id="PS50240"/>
    </source>
</evidence>
<keyword evidence="7" id="KW-0430">Lectin</keyword>
<dbReference type="PANTHER" id="PTHR24264">
    <property type="entry name" value="TRYPSIN-RELATED"/>
    <property type="match status" value="1"/>
</dbReference>
<dbReference type="EC" id="3.4.21.84" evidence="14"/>
<evidence type="ECO:0000256" key="14">
    <source>
        <dbReference type="ARBA" id="ARBA00066707"/>
    </source>
</evidence>
<protein>
    <recommendedName>
        <fullName evidence="14">limulus clotting factor C</fullName>
        <ecNumber evidence="14">3.4.21.84</ecNumber>
    </recommendedName>
</protein>
<evidence type="ECO:0000256" key="4">
    <source>
        <dbReference type="ARBA" id="ARBA00022659"/>
    </source>
</evidence>
<dbReference type="InterPro" id="IPR009003">
    <property type="entry name" value="Peptidase_S1_PA"/>
</dbReference>
<evidence type="ECO:0000256" key="6">
    <source>
        <dbReference type="ARBA" id="ARBA00022729"/>
    </source>
</evidence>
<keyword evidence="3" id="KW-0245">EGF-like domain</keyword>
<dbReference type="EMBL" id="OC924035">
    <property type="protein sequence ID" value="CAD7655260.1"/>
    <property type="molecule type" value="Genomic_DNA"/>
</dbReference>
<keyword evidence="4" id="KW-0768">Sushi</keyword>
<dbReference type="OrthoDB" id="10002959at2759"/>
<dbReference type="SMART" id="SM00020">
    <property type="entry name" value="Tryp_SPc"/>
    <property type="match status" value="3"/>
</dbReference>
<dbReference type="PROSITE" id="PS50240">
    <property type="entry name" value="TRYPSIN_DOM"/>
    <property type="match status" value="3"/>
</dbReference>
<dbReference type="SUPFAM" id="SSF50494">
    <property type="entry name" value="Trypsin-like serine proteases"/>
    <property type="match status" value="3"/>
</dbReference>
<evidence type="ECO:0000256" key="1">
    <source>
        <dbReference type="ARBA" id="ARBA00004613"/>
    </source>
</evidence>
<dbReference type="InterPro" id="IPR033116">
    <property type="entry name" value="TRYPSIN_SER"/>
</dbReference>
<feature type="non-terminal residue" evidence="17">
    <location>
        <position position="1"/>
    </location>
</feature>
<feature type="domain" description="Peptidase S1" evidence="16">
    <location>
        <begin position="292"/>
        <end position="557"/>
    </location>
</feature>
<dbReference type="Gene3D" id="2.40.10.10">
    <property type="entry name" value="Trypsin-like serine proteases"/>
    <property type="match status" value="3"/>
</dbReference>
<evidence type="ECO:0000256" key="7">
    <source>
        <dbReference type="ARBA" id="ARBA00022734"/>
    </source>
</evidence>
<dbReference type="PRINTS" id="PR00722">
    <property type="entry name" value="CHYMOTRYPSIN"/>
</dbReference>
<dbReference type="PANTHER" id="PTHR24264:SF65">
    <property type="entry name" value="SRCR DOMAIN-CONTAINING PROTEIN"/>
    <property type="match status" value="1"/>
</dbReference>
<dbReference type="EMBL" id="CAJPVJ010009210">
    <property type="protein sequence ID" value="CAG2172447.1"/>
    <property type="molecule type" value="Genomic_DNA"/>
</dbReference>
<evidence type="ECO:0000313" key="18">
    <source>
        <dbReference type="Proteomes" id="UP000728032"/>
    </source>
</evidence>
<evidence type="ECO:0000256" key="13">
    <source>
        <dbReference type="ARBA" id="ARBA00052079"/>
    </source>
</evidence>
<dbReference type="PROSITE" id="PS00134">
    <property type="entry name" value="TRYPSIN_HIS"/>
    <property type="match status" value="3"/>
</dbReference>
<keyword evidence="6" id="KW-0732">Signal</keyword>
<evidence type="ECO:0000256" key="15">
    <source>
        <dbReference type="RuleBase" id="RU363034"/>
    </source>
</evidence>
<evidence type="ECO:0000256" key="9">
    <source>
        <dbReference type="ARBA" id="ARBA00022820"/>
    </source>
</evidence>
<dbReference type="GO" id="GO:0006508">
    <property type="term" value="P:proteolysis"/>
    <property type="evidence" value="ECO:0007669"/>
    <property type="project" value="UniProtKB-KW"/>
</dbReference>
<keyword evidence="2" id="KW-0964">Secreted</keyword>
<evidence type="ECO:0000256" key="3">
    <source>
        <dbReference type="ARBA" id="ARBA00022536"/>
    </source>
</evidence>
<gene>
    <name evidence="17" type="ORF">ONB1V03_LOCUS11903</name>
</gene>
<accession>A0A7R9M8Z1</accession>
<dbReference type="GO" id="GO:0007155">
    <property type="term" value="P:cell adhesion"/>
    <property type="evidence" value="ECO:0007669"/>
    <property type="project" value="UniProtKB-KW"/>
</dbReference>
<keyword evidence="12" id="KW-1015">Disulfide bond</keyword>
<dbReference type="GO" id="GO:0042381">
    <property type="term" value="P:hemolymph coagulation"/>
    <property type="evidence" value="ECO:0007669"/>
    <property type="project" value="UniProtKB-KW"/>
</dbReference>
<feature type="domain" description="Peptidase S1" evidence="16">
    <location>
        <begin position="18"/>
        <end position="259"/>
    </location>
</feature>
<dbReference type="InterPro" id="IPR001314">
    <property type="entry name" value="Peptidase_S1A"/>
</dbReference>
<keyword evidence="9" id="KW-0353">Hemolymph clotting</keyword>
<keyword evidence="8 15" id="KW-0378">Hydrolase</keyword>
<sequence>CCQPLSKICGRGGSDGRIVGGREVKPGKYPWMVSVGIHVDNKHLACGGALVGRQYVLTAAHCLKWPNRRIKPKELVVRVGAHYRTRNETKARDYKVKCIRVHKNYTGTMHGHDIAVIKLRNKVKFSRRVRPICLPPDNSNDYENRVAMVSGWGHTAQGGENSPVLMEVPVPVWNNSDCYDSYINTTKVTYNMLCAGYREGGKDSCQNDSGGPLMLRSKMNGRWMLIGIVSWGEGCAQPNYPGVYTRVSEYIDWVHNDTTTPPIITTTDNPDDWWDTQPLANICGRGGSHRRIVGGREVTPGSYPWMVSVGIHVDNNQKACGGVLIGRQYVLTAAHCLIWPNRTIKPEELVVRVGAHNRTHNETTARDYKVESVTVHKNYTEPIYGYDIVLIKLRNTVRFSRRVHPICLPPDNNDDYEGREAMVSGWGHTAERGENSPVLMEVPVPVWNNSDCYDSYINITKVTYNMLCAGYREGGKDACQYDSGGPLMLRSRMNGRWVLIGIVSWGEGCARPNYPGVYTRVKPTTITTTSNQDNDTTTPPIITTTDYPNDWWNTQPLAEICGRGGSHRRIVGGQEVTPGSYPWMVGLKRKGNSGAFCGGALIDKQYVLTAAHCFWKYGEWTKNASDIAVRVGAHDLRATEPEARDHEVVDIRIPKDYTSHLHGLDIAVLKLKSRVKFSRRVHPICLPPDNSADDYTGRVAMVSGWGLTKYRGNDSPVLQELSVHVLGNQKCGAIWDNNNYKILSGMICTGGYSTGGKGVCRGDSGGPVMLKSNSTNRWVQIGVVSWGPEDCALAQFPDVNTRVSEYIKWIRGNK</sequence>
<dbReference type="PROSITE" id="PS00135">
    <property type="entry name" value="TRYPSIN_SER"/>
    <property type="match status" value="1"/>
</dbReference>
<evidence type="ECO:0000256" key="12">
    <source>
        <dbReference type="ARBA" id="ARBA00023157"/>
    </source>
</evidence>
<dbReference type="AlphaFoldDB" id="A0A7R9M8Z1"/>
<organism evidence="17">
    <name type="scientific">Oppiella nova</name>
    <dbReference type="NCBI Taxonomy" id="334625"/>
    <lineage>
        <taxon>Eukaryota</taxon>
        <taxon>Metazoa</taxon>
        <taxon>Ecdysozoa</taxon>
        <taxon>Arthropoda</taxon>
        <taxon>Chelicerata</taxon>
        <taxon>Arachnida</taxon>
        <taxon>Acari</taxon>
        <taxon>Acariformes</taxon>
        <taxon>Sarcoptiformes</taxon>
        <taxon>Oribatida</taxon>
        <taxon>Brachypylina</taxon>
        <taxon>Oppioidea</taxon>
        <taxon>Oppiidae</taxon>
        <taxon>Oppiella</taxon>
    </lineage>
</organism>
<dbReference type="CDD" id="cd00190">
    <property type="entry name" value="Tryp_SPc"/>
    <property type="match status" value="3"/>
</dbReference>
<keyword evidence="18" id="KW-1185">Reference proteome</keyword>
<comment type="catalytic activity">
    <reaction evidence="13">
        <text>Selective cleavage of 103-Arg-|-Ser-104 and 124-Ile-|-Ile-125 bonds in Limulus clotting factor B to form activated factor B. Cleavage of -Pro-Arg-|-Xaa- bonds in synthetic substrates.</text>
        <dbReference type="EC" id="3.4.21.84"/>
    </reaction>
</comment>
<keyword evidence="11" id="KW-0130">Cell adhesion</keyword>
<feature type="domain" description="Peptidase S1" evidence="16">
    <location>
        <begin position="570"/>
        <end position="814"/>
    </location>
</feature>
<dbReference type="InterPro" id="IPR018114">
    <property type="entry name" value="TRYPSIN_HIS"/>
</dbReference>
<dbReference type="Pfam" id="PF00089">
    <property type="entry name" value="Trypsin"/>
    <property type="match status" value="3"/>
</dbReference>
<keyword evidence="5 15" id="KW-0645">Protease</keyword>
<dbReference type="InterPro" id="IPR043504">
    <property type="entry name" value="Peptidase_S1_PA_chymotrypsin"/>
</dbReference>